<protein>
    <recommendedName>
        <fullName evidence="16">Nucleoporin NDC1</fullName>
    </recommendedName>
</protein>
<dbReference type="PANTHER" id="PTHR13269:SF6">
    <property type="entry name" value="NUCLEOPORIN NDC1"/>
    <property type="match status" value="1"/>
</dbReference>
<evidence type="ECO:0000256" key="12">
    <source>
        <dbReference type="ARBA" id="ARBA00023242"/>
    </source>
</evidence>
<evidence type="ECO:0000256" key="7">
    <source>
        <dbReference type="ARBA" id="ARBA00022927"/>
    </source>
</evidence>
<keyword evidence="7" id="KW-0653">Protein transport</keyword>
<evidence type="ECO:0000256" key="9">
    <source>
        <dbReference type="ARBA" id="ARBA00023010"/>
    </source>
</evidence>
<evidence type="ECO:0000256" key="11">
    <source>
        <dbReference type="ARBA" id="ARBA00023136"/>
    </source>
</evidence>
<dbReference type="InterPro" id="IPR019049">
    <property type="entry name" value="Nucleoporin_prot_Ndc1/Nup"/>
</dbReference>
<evidence type="ECO:0000256" key="8">
    <source>
        <dbReference type="ARBA" id="ARBA00022989"/>
    </source>
</evidence>
<dbReference type="GO" id="GO:0051028">
    <property type="term" value="P:mRNA transport"/>
    <property type="evidence" value="ECO:0007669"/>
    <property type="project" value="UniProtKB-KW"/>
</dbReference>
<dbReference type="Proteomes" id="UP000015453">
    <property type="component" value="Unassembled WGS sequence"/>
</dbReference>
<evidence type="ECO:0000256" key="4">
    <source>
        <dbReference type="ARBA" id="ARBA00022448"/>
    </source>
</evidence>
<keyword evidence="5 13" id="KW-0812">Transmembrane</keyword>
<comment type="subcellular location">
    <subcellularLocation>
        <location evidence="1">Nucleus membrane</location>
        <topology evidence="1">Multi-pass membrane protein</topology>
    </subcellularLocation>
    <subcellularLocation>
        <location evidence="2">Nucleus</location>
        <location evidence="2">Nuclear pore complex</location>
    </subcellularLocation>
</comment>
<dbReference type="AlphaFoldDB" id="S8CC39"/>
<comment type="similarity">
    <text evidence="3">Belongs to the NDC1 family.</text>
</comment>
<name>S8CC39_9LAMI</name>
<feature type="transmembrane region" description="Helical" evidence="13">
    <location>
        <begin position="244"/>
        <end position="263"/>
    </location>
</feature>
<reference evidence="14 15" key="1">
    <citation type="journal article" date="2013" name="BMC Genomics">
        <title>The miniature genome of a carnivorous plant Genlisea aurea contains a low number of genes and short non-coding sequences.</title>
        <authorList>
            <person name="Leushkin E.V."/>
            <person name="Sutormin R.A."/>
            <person name="Nabieva E.R."/>
            <person name="Penin A.A."/>
            <person name="Kondrashov A.S."/>
            <person name="Logacheva M.D."/>
        </authorList>
    </citation>
    <scope>NUCLEOTIDE SEQUENCE [LARGE SCALE GENOMIC DNA]</scope>
</reference>
<evidence type="ECO:0000313" key="15">
    <source>
        <dbReference type="Proteomes" id="UP000015453"/>
    </source>
</evidence>
<organism evidence="14 15">
    <name type="scientific">Genlisea aurea</name>
    <dbReference type="NCBI Taxonomy" id="192259"/>
    <lineage>
        <taxon>Eukaryota</taxon>
        <taxon>Viridiplantae</taxon>
        <taxon>Streptophyta</taxon>
        <taxon>Embryophyta</taxon>
        <taxon>Tracheophyta</taxon>
        <taxon>Spermatophyta</taxon>
        <taxon>Magnoliopsida</taxon>
        <taxon>eudicotyledons</taxon>
        <taxon>Gunneridae</taxon>
        <taxon>Pentapetalae</taxon>
        <taxon>asterids</taxon>
        <taxon>lamiids</taxon>
        <taxon>Lamiales</taxon>
        <taxon>Lentibulariaceae</taxon>
        <taxon>Genlisea</taxon>
    </lineage>
</organism>
<dbReference type="PANTHER" id="PTHR13269">
    <property type="entry name" value="NUCLEOPORIN NDC1"/>
    <property type="match status" value="1"/>
</dbReference>
<keyword evidence="11 13" id="KW-0472">Membrane</keyword>
<evidence type="ECO:0000256" key="10">
    <source>
        <dbReference type="ARBA" id="ARBA00023132"/>
    </source>
</evidence>
<dbReference type="GO" id="GO:0006999">
    <property type="term" value="P:nuclear pore organization"/>
    <property type="evidence" value="ECO:0007669"/>
    <property type="project" value="TreeGrafter"/>
</dbReference>
<keyword evidence="6" id="KW-0509">mRNA transport</keyword>
<keyword evidence="8 13" id="KW-1133">Transmembrane helix</keyword>
<accession>S8CC39</accession>
<evidence type="ECO:0000256" key="3">
    <source>
        <dbReference type="ARBA" id="ARBA00005760"/>
    </source>
</evidence>
<evidence type="ECO:0000256" key="1">
    <source>
        <dbReference type="ARBA" id="ARBA00004232"/>
    </source>
</evidence>
<keyword evidence="12" id="KW-0539">Nucleus</keyword>
<feature type="transmembrane region" description="Helical" evidence="13">
    <location>
        <begin position="155"/>
        <end position="176"/>
    </location>
</feature>
<feature type="non-terminal residue" evidence="14">
    <location>
        <position position="1"/>
    </location>
</feature>
<feature type="transmembrane region" description="Helical" evidence="13">
    <location>
        <begin position="28"/>
        <end position="47"/>
    </location>
</feature>
<gene>
    <name evidence="14" type="ORF">M569_10253</name>
</gene>
<evidence type="ECO:0000256" key="5">
    <source>
        <dbReference type="ARBA" id="ARBA00022692"/>
    </source>
</evidence>
<dbReference type="GO" id="GO:0015031">
    <property type="term" value="P:protein transport"/>
    <property type="evidence" value="ECO:0007669"/>
    <property type="project" value="UniProtKB-KW"/>
</dbReference>
<evidence type="ECO:0000256" key="13">
    <source>
        <dbReference type="SAM" id="Phobius"/>
    </source>
</evidence>
<sequence>VERSLFKDKDGGGAGADGAIVKHRFLSFLIWQFLFSSFLFFLTKTLLLSAFSGNLFSPASLFSFFSFHSSLLLFSISLFFVSSPNPLPFATPLEILLSLGRLIFVSGSDQTLLRKKVRVSLGFLLFLSLTAVSGATVVLSLCWACGCFRNADSRVLVLLGLRGYTVGLLYGLHYLYKQRWVLRFPIIQRPPFFAFKMELPVSAARAFKFSANGCILSAALYFALPIDLREQEGSLIKFVTEQQMVFFIGSFVVILCWELGHCLHQVLHTKRFVFAPSKGSAAAETNPSDPILAVLEGSTPRSLLQYLAYLDLSMVCENNVDTWRRAAFFEETGETYRRVVNVCLRPLEQLTRKLAEVLDNIPAAEKPIPLSYQLSSHIDRLADSKLDEPFFDSQICVWCARIAVSLTSRSRKEDRFGVAQISGSNRSVVSTLLSCLLAVETLMGKKTNLQSSQLGPAGIKWATINSGRSESTAAAMGKIRGSPLYAKAYALADVLRTSIYSVVYTFHGEMMSASNNGVLDKDWIVTSKPVYGSRELLVYKLKLFLESQVS</sequence>
<dbReference type="OrthoDB" id="67850at2759"/>
<dbReference type="GO" id="GO:0030674">
    <property type="term" value="F:protein-macromolecule adaptor activity"/>
    <property type="evidence" value="ECO:0007669"/>
    <property type="project" value="TreeGrafter"/>
</dbReference>
<comment type="caution">
    <text evidence="14">The sequence shown here is derived from an EMBL/GenBank/DDBJ whole genome shotgun (WGS) entry which is preliminary data.</text>
</comment>
<evidence type="ECO:0000256" key="6">
    <source>
        <dbReference type="ARBA" id="ARBA00022816"/>
    </source>
</evidence>
<keyword evidence="15" id="KW-1185">Reference proteome</keyword>
<proteinExistence type="inferred from homology"/>
<keyword evidence="4" id="KW-0813">Transport</keyword>
<dbReference type="GO" id="GO:0070762">
    <property type="term" value="C:nuclear pore transmembrane ring"/>
    <property type="evidence" value="ECO:0007669"/>
    <property type="project" value="TreeGrafter"/>
</dbReference>
<feature type="transmembrane region" description="Helical" evidence="13">
    <location>
        <begin position="119"/>
        <end position="143"/>
    </location>
</feature>
<evidence type="ECO:0008006" key="16">
    <source>
        <dbReference type="Google" id="ProtNLM"/>
    </source>
</evidence>
<feature type="transmembrane region" description="Helical" evidence="13">
    <location>
        <begin position="206"/>
        <end position="224"/>
    </location>
</feature>
<feature type="transmembrane region" description="Helical" evidence="13">
    <location>
        <begin position="59"/>
        <end position="81"/>
    </location>
</feature>
<evidence type="ECO:0000256" key="2">
    <source>
        <dbReference type="ARBA" id="ARBA00004567"/>
    </source>
</evidence>
<keyword evidence="9" id="KW-0811">Translocation</keyword>
<dbReference type="EMBL" id="AUSU01004764">
    <property type="protein sequence ID" value="EPS64524.1"/>
    <property type="molecule type" value="Genomic_DNA"/>
</dbReference>
<keyword evidence="10" id="KW-0906">Nuclear pore complex</keyword>
<evidence type="ECO:0000313" key="14">
    <source>
        <dbReference type="EMBL" id="EPS64524.1"/>
    </source>
</evidence>
<dbReference type="GO" id="GO:0031965">
    <property type="term" value="C:nuclear membrane"/>
    <property type="evidence" value="ECO:0007669"/>
    <property type="project" value="UniProtKB-SubCell"/>
</dbReference>